<feature type="coiled-coil region" evidence="8">
    <location>
        <begin position="32"/>
        <end position="59"/>
    </location>
</feature>
<keyword evidence="4 7" id="KW-0813">Transport</keyword>
<dbReference type="GO" id="GO:0000221">
    <property type="term" value="C:vacuolar proton-transporting V-type ATPase, V1 domain"/>
    <property type="evidence" value="ECO:0000318"/>
    <property type="project" value="GO_Central"/>
</dbReference>
<name>A0A9R1WFG1_LACSA</name>
<evidence type="ECO:0000313" key="10">
    <source>
        <dbReference type="Proteomes" id="UP000235145"/>
    </source>
</evidence>
<protein>
    <recommendedName>
        <fullName evidence="7">V-type proton ATPase subunit G</fullName>
    </recommendedName>
</protein>
<dbReference type="Proteomes" id="UP000235145">
    <property type="component" value="Unassembled WGS sequence"/>
</dbReference>
<evidence type="ECO:0000313" key="9">
    <source>
        <dbReference type="EMBL" id="KAJ0222824.1"/>
    </source>
</evidence>
<dbReference type="FunFam" id="1.20.5.2950:FF:000001">
    <property type="entry name" value="V-type proton ATPase subunit G"/>
    <property type="match status" value="1"/>
</dbReference>
<reference evidence="9 10" key="1">
    <citation type="journal article" date="2017" name="Nat. Commun.">
        <title>Genome assembly with in vitro proximity ligation data and whole-genome triplication in lettuce.</title>
        <authorList>
            <person name="Reyes-Chin-Wo S."/>
            <person name="Wang Z."/>
            <person name="Yang X."/>
            <person name="Kozik A."/>
            <person name="Arikit S."/>
            <person name="Song C."/>
            <person name="Xia L."/>
            <person name="Froenicke L."/>
            <person name="Lavelle D.O."/>
            <person name="Truco M.J."/>
            <person name="Xia R."/>
            <person name="Zhu S."/>
            <person name="Xu C."/>
            <person name="Xu H."/>
            <person name="Xu X."/>
            <person name="Cox K."/>
            <person name="Korf I."/>
            <person name="Meyers B.C."/>
            <person name="Michelmore R.W."/>
        </authorList>
    </citation>
    <scope>NUCLEOTIDE SEQUENCE [LARGE SCALE GENOMIC DNA]</scope>
    <source>
        <strain evidence="10">cv. Salinas</strain>
        <tissue evidence="9">Seedlings</tissue>
    </source>
</reference>
<dbReference type="PANTHER" id="PTHR12713:SF29">
    <property type="entry name" value="VACUOLAR (H+)-ATPASE G SUBUNIT"/>
    <property type="match status" value="1"/>
</dbReference>
<organism evidence="9 10">
    <name type="scientific">Lactuca sativa</name>
    <name type="common">Garden lettuce</name>
    <dbReference type="NCBI Taxonomy" id="4236"/>
    <lineage>
        <taxon>Eukaryota</taxon>
        <taxon>Viridiplantae</taxon>
        <taxon>Streptophyta</taxon>
        <taxon>Embryophyta</taxon>
        <taxon>Tracheophyta</taxon>
        <taxon>Spermatophyta</taxon>
        <taxon>Magnoliopsida</taxon>
        <taxon>eudicotyledons</taxon>
        <taxon>Gunneridae</taxon>
        <taxon>Pentapetalae</taxon>
        <taxon>asterids</taxon>
        <taxon>campanulids</taxon>
        <taxon>Asterales</taxon>
        <taxon>Asteraceae</taxon>
        <taxon>Cichorioideae</taxon>
        <taxon>Cichorieae</taxon>
        <taxon>Lactucinae</taxon>
        <taxon>Lactuca</taxon>
    </lineage>
</organism>
<accession>A0A9R1WFG1</accession>
<dbReference type="Gene3D" id="1.20.5.2950">
    <property type="match status" value="1"/>
</dbReference>
<keyword evidence="8" id="KW-0175">Coiled coil</keyword>
<comment type="subunit">
    <text evidence="7">V-ATPase is a heteromultimeric enzyme made up of two complexes: the ATP-hydrolytic V1 complex and the proton translocation V0 complex.</text>
</comment>
<dbReference type="Gramene" id="rna-gnl|WGS:NBSK|LSAT_2X108901_mrna">
    <property type="protein sequence ID" value="cds-PLY82516.1"/>
    <property type="gene ID" value="gene-LSAT_2X108901"/>
</dbReference>
<evidence type="ECO:0000256" key="8">
    <source>
        <dbReference type="SAM" id="Coils"/>
    </source>
</evidence>
<comment type="similarity">
    <text evidence="2 7">Belongs to the V-ATPase G subunit family.</text>
</comment>
<dbReference type="PANTHER" id="PTHR12713">
    <property type="entry name" value="VACUOLAR ATP SYNTHASE SUBUNIT G"/>
    <property type="match status" value="1"/>
</dbReference>
<keyword evidence="6 7" id="KW-0406">Ion transport</keyword>
<comment type="function">
    <text evidence="7">Subunit of the V1 complex of vacuolar(H+)-ATPase (V-ATPase), a multisubunit enzyme composed of a peripheral complex (V1) that hydrolyzes ATP and a membrane integral complex (V0) that translocates protons. V-ATPase is responsible for acidifying and maintaining the pH of intracellular compartments and in some cell types, is targeted to the plasma membrane, where it is responsible for acidifying the extracellular environment.</text>
</comment>
<evidence type="ECO:0000256" key="2">
    <source>
        <dbReference type="ARBA" id="ARBA00010066"/>
    </source>
</evidence>
<evidence type="ECO:0000256" key="4">
    <source>
        <dbReference type="ARBA" id="ARBA00022448"/>
    </source>
</evidence>
<evidence type="ECO:0000256" key="7">
    <source>
        <dbReference type="RuleBase" id="RU364019"/>
    </source>
</evidence>
<dbReference type="NCBIfam" id="TIGR01147">
    <property type="entry name" value="V_ATP_synt_G"/>
    <property type="match status" value="1"/>
</dbReference>
<sequence length="110" mass="12419">MEDYRRQGGIQQLLVAEQEARQIVNTARTAKLNRLKQAKDEAGEEVAKYRANMEKEFQKIISDSTGFSGVNVKRLDEETATKIDQLKKQAAKVSPEIVKMLMTHVTGVKI</sequence>
<evidence type="ECO:0000256" key="6">
    <source>
        <dbReference type="ARBA" id="ARBA00023065"/>
    </source>
</evidence>
<dbReference type="InterPro" id="IPR005124">
    <property type="entry name" value="V-ATPase_G"/>
</dbReference>
<dbReference type="GO" id="GO:0046961">
    <property type="term" value="F:proton-transporting ATPase activity, rotational mechanism"/>
    <property type="evidence" value="ECO:0000318"/>
    <property type="project" value="GO_Central"/>
</dbReference>
<keyword evidence="10" id="KW-1185">Reference proteome</keyword>
<comment type="caution">
    <text evidence="9">The sequence shown here is derived from an EMBL/GenBank/DDBJ whole genome shotgun (WGS) entry which is preliminary data.</text>
</comment>
<proteinExistence type="inferred from homology"/>
<evidence type="ECO:0000256" key="3">
    <source>
        <dbReference type="ARBA" id="ARBA00011196"/>
    </source>
</evidence>
<dbReference type="EMBL" id="NBSK02000002">
    <property type="protein sequence ID" value="KAJ0222824.1"/>
    <property type="molecule type" value="Genomic_DNA"/>
</dbReference>
<evidence type="ECO:0000256" key="1">
    <source>
        <dbReference type="ARBA" id="ARBA00003847"/>
    </source>
</evidence>
<comment type="subunit">
    <text evidence="3">V-ATPase is a heteromultimeric enzyme composed of a peripheral catalytic V1 complex (components A to H) attached to an integral membrane V0 proton pore complex (components: a, c, c', c'' and d).</text>
</comment>
<gene>
    <name evidence="9" type="ORF">LSAT_V11C200090450</name>
</gene>
<dbReference type="Pfam" id="PF03179">
    <property type="entry name" value="V-ATPase_G"/>
    <property type="match status" value="1"/>
</dbReference>
<evidence type="ECO:0000256" key="5">
    <source>
        <dbReference type="ARBA" id="ARBA00022781"/>
    </source>
</evidence>
<comment type="function">
    <text evidence="1">Catalytic subunit of the peripheral V1 complex of vacuolar ATPase (V-ATPase). V-ATPase is responsible for acidifying a variety of intracellular compartments in eukaryotic cells.</text>
</comment>
<keyword evidence="5 7" id="KW-0375">Hydrogen ion transport</keyword>
<dbReference type="OrthoDB" id="250802at2759"/>
<dbReference type="AlphaFoldDB" id="A0A9R1WFG1"/>
<dbReference type="GO" id="GO:0016887">
    <property type="term" value="F:ATP hydrolysis activity"/>
    <property type="evidence" value="ECO:0000318"/>
    <property type="project" value="GO_Central"/>
</dbReference>